<gene>
    <name evidence="2" type="ORF">GIL414_LOCUS44757</name>
</gene>
<feature type="domain" description="Tudor" evidence="1">
    <location>
        <begin position="1"/>
        <end position="52"/>
    </location>
</feature>
<dbReference type="PROSITE" id="PS50304">
    <property type="entry name" value="TUDOR"/>
    <property type="match status" value="1"/>
</dbReference>
<dbReference type="Proteomes" id="UP000681720">
    <property type="component" value="Unassembled WGS sequence"/>
</dbReference>
<proteinExistence type="predicted"/>
<dbReference type="Gene3D" id="2.40.50.90">
    <property type="match status" value="1"/>
</dbReference>
<dbReference type="InterPro" id="IPR050621">
    <property type="entry name" value="Tudor_domain_containing"/>
</dbReference>
<dbReference type="Gene3D" id="2.30.30.140">
    <property type="match status" value="1"/>
</dbReference>
<evidence type="ECO:0000259" key="1">
    <source>
        <dbReference type="PROSITE" id="PS50304"/>
    </source>
</evidence>
<feature type="non-terminal residue" evidence="2">
    <location>
        <position position="1"/>
    </location>
</feature>
<name>A0A8S3AQ15_9BILA</name>
<dbReference type="InterPro" id="IPR002999">
    <property type="entry name" value="Tudor"/>
</dbReference>
<accession>A0A8S3AQ15</accession>
<protein>
    <recommendedName>
        <fullName evidence="1">Tudor domain-containing protein</fullName>
    </recommendedName>
</protein>
<dbReference type="Pfam" id="PF00567">
    <property type="entry name" value="TUDOR"/>
    <property type="match status" value="1"/>
</dbReference>
<dbReference type="PANTHER" id="PTHR22948:SF29">
    <property type="entry name" value="FI02030P-RELATED"/>
    <property type="match status" value="1"/>
</dbReference>
<dbReference type="PANTHER" id="PTHR22948">
    <property type="entry name" value="TUDOR DOMAIN CONTAINING PROTEIN"/>
    <property type="match status" value="1"/>
</dbReference>
<dbReference type="InterPro" id="IPR035437">
    <property type="entry name" value="SNase_OB-fold_sf"/>
</dbReference>
<organism evidence="2 3">
    <name type="scientific">Rotaria magnacalcarata</name>
    <dbReference type="NCBI Taxonomy" id="392030"/>
    <lineage>
        <taxon>Eukaryota</taxon>
        <taxon>Metazoa</taxon>
        <taxon>Spiralia</taxon>
        <taxon>Gnathifera</taxon>
        <taxon>Rotifera</taxon>
        <taxon>Eurotatoria</taxon>
        <taxon>Bdelloidea</taxon>
        <taxon>Philodinida</taxon>
        <taxon>Philodinidae</taxon>
        <taxon>Rotaria</taxon>
    </lineage>
</organism>
<dbReference type="SUPFAM" id="SSF63748">
    <property type="entry name" value="Tudor/PWWP/MBT"/>
    <property type="match status" value="1"/>
</dbReference>
<evidence type="ECO:0000313" key="2">
    <source>
        <dbReference type="EMBL" id="CAF4741781.1"/>
    </source>
</evidence>
<comment type="caution">
    <text evidence="2">The sequence shown here is derived from an EMBL/GenBank/DDBJ whole genome shotgun (WGS) entry which is preliminary data.</text>
</comment>
<evidence type="ECO:0000313" key="3">
    <source>
        <dbReference type="Proteomes" id="UP000681720"/>
    </source>
</evidence>
<reference evidence="2" key="1">
    <citation type="submission" date="2021-02" db="EMBL/GenBank/DDBJ databases">
        <authorList>
            <person name="Nowell W R."/>
        </authorList>
    </citation>
    <scope>NUCLEOTIDE SEQUENCE</scope>
</reference>
<dbReference type="AlphaFoldDB" id="A0A8S3AQ15"/>
<dbReference type="EMBL" id="CAJOBJ010135890">
    <property type="protein sequence ID" value="CAF4741781.1"/>
    <property type="molecule type" value="Genomic_DNA"/>
</dbReference>
<feature type="non-terminal residue" evidence="2">
    <location>
        <position position="81"/>
    </location>
</feature>
<sequence>ARNSRDQRFYRVQIINHDRERKALLVLCIDFGEYITVQESSIYELISEYQIYPPQAIKCSLGLIHSVNEDWSREAMNLMNR</sequence>